<sequence length="251" mass="29689">MKAPQSILTTWRKFDEFPMETLTKAWFYHRADNLRQRSVSQMREHRMQYGISGNCFDLALWLLDEFQRDGIQAYPIGHDIGTEDAHVAVMALDENGQRYLCDLGDQWLNPILIDVESEDYSNEKCRGFFPAAEVQIVPVEKEIEVIYHRPNGKISKQVYVIEPIDRDIFLEAAEYCQNHVNEKPLLEVRKPYKNEIAHWEFYNWQSFLSTTDGIFHDSPLGKVEEWVERINKMTGFRKEFLLEAIRIYEDM</sequence>
<accession>A0A9C7LB32</accession>
<dbReference type="EMBL" id="CAKJTG010000012">
    <property type="protein sequence ID" value="CAG9608727.1"/>
    <property type="molecule type" value="Genomic_DNA"/>
</dbReference>
<organism evidence="1 2">
    <name type="scientific">Pseudoneobacillus rhizosphaerae</name>
    <dbReference type="NCBI Taxonomy" id="2880968"/>
    <lineage>
        <taxon>Bacteria</taxon>
        <taxon>Bacillati</taxon>
        <taxon>Bacillota</taxon>
        <taxon>Bacilli</taxon>
        <taxon>Bacillales</taxon>
        <taxon>Bacillaceae</taxon>
        <taxon>Pseudoneobacillus</taxon>
    </lineage>
</organism>
<dbReference type="Proteomes" id="UP000789845">
    <property type="component" value="Unassembled WGS sequence"/>
</dbReference>
<gene>
    <name evidence="1" type="ORF">NEOCIP111885_02444</name>
</gene>
<name>A0A9C7LB32_9BACI</name>
<protein>
    <submittedName>
        <fullName evidence="1">Uncharacterized protein</fullName>
    </submittedName>
</protein>
<proteinExistence type="predicted"/>
<keyword evidence="2" id="KW-1185">Reference proteome</keyword>
<dbReference type="RefSeq" id="WP_230496970.1">
    <property type="nucleotide sequence ID" value="NZ_CAKJTG010000012.1"/>
</dbReference>
<reference evidence="1" key="1">
    <citation type="submission" date="2021-10" db="EMBL/GenBank/DDBJ databases">
        <authorList>
            <person name="Criscuolo A."/>
        </authorList>
    </citation>
    <scope>NUCLEOTIDE SEQUENCE</scope>
    <source>
        <strain evidence="1">CIP111885</strain>
    </source>
</reference>
<comment type="caution">
    <text evidence="1">The sequence shown here is derived from an EMBL/GenBank/DDBJ whole genome shotgun (WGS) entry which is preliminary data.</text>
</comment>
<evidence type="ECO:0000313" key="2">
    <source>
        <dbReference type="Proteomes" id="UP000789845"/>
    </source>
</evidence>
<evidence type="ECO:0000313" key="1">
    <source>
        <dbReference type="EMBL" id="CAG9608727.1"/>
    </source>
</evidence>
<dbReference type="InterPro" id="IPR038765">
    <property type="entry name" value="Papain-like_cys_pep_sf"/>
</dbReference>
<dbReference type="AlphaFoldDB" id="A0A9C7LB32"/>
<dbReference type="SUPFAM" id="SSF54001">
    <property type="entry name" value="Cysteine proteinases"/>
    <property type="match status" value="1"/>
</dbReference>